<evidence type="ECO:0000256" key="3">
    <source>
        <dbReference type="ARBA" id="ARBA00023163"/>
    </source>
</evidence>
<dbReference type="InterPro" id="IPR018060">
    <property type="entry name" value="HTH_AraC"/>
</dbReference>
<dbReference type="GO" id="GO:0005829">
    <property type="term" value="C:cytosol"/>
    <property type="evidence" value="ECO:0007669"/>
    <property type="project" value="TreeGrafter"/>
</dbReference>
<evidence type="ECO:0000313" key="6">
    <source>
        <dbReference type="Proteomes" id="UP000265903"/>
    </source>
</evidence>
<sequence length="381" mass="42723">MFLSTGLDITVRRISNDNGDKVPRHSLDTGCHVFNTLRQPIDVESYMTVRRRSIPASFALALYEYLDQRGIDADALLPVPRPPQDSLLNADIPIELWRQLLECAAQHLDDPQLGLHLGQTIIPRHAGVLGYVIMASENLGEAIAHFHRYQRLIYDVTPLIVRQDEQAMELVWDAEHGRPGPLVDETAVTALVNFIRRLTFSGLVPKRVDFINATPANIDAYTEYFGCPVRFEQPETVIRIAADSLGHPLRTSDPAMLTMLEAQADALLARLPLKSPLVDEVRRRIGRLLSEQQPDIGTVAANMGVSTRTLQRQLAAEGSSFLKEVAAVRREIAERYLRETNLGLVDIALILGYSEHSAFTRSFIRWTGMTPIAYRRGRSRS</sequence>
<dbReference type="SMART" id="SM00342">
    <property type="entry name" value="HTH_ARAC"/>
    <property type="match status" value="1"/>
</dbReference>
<comment type="caution">
    <text evidence="5">The sequence shown here is derived from an EMBL/GenBank/DDBJ whole genome shotgun (WGS) entry which is preliminary data.</text>
</comment>
<protein>
    <submittedName>
        <fullName evidence="5">HTH-type transcriptional regulator VirS</fullName>
    </submittedName>
</protein>
<dbReference type="InterPro" id="IPR009057">
    <property type="entry name" value="Homeodomain-like_sf"/>
</dbReference>
<dbReference type="PANTHER" id="PTHR47894:SF1">
    <property type="entry name" value="HTH-TYPE TRANSCRIPTIONAL REGULATOR VQSM"/>
    <property type="match status" value="1"/>
</dbReference>
<dbReference type="PROSITE" id="PS01124">
    <property type="entry name" value="HTH_ARAC_FAMILY_2"/>
    <property type="match status" value="1"/>
</dbReference>
<organism evidence="5 6">
    <name type="scientific">Marinobacter litoralis</name>
    <dbReference type="NCBI Taxonomy" id="187981"/>
    <lineage>
        <taxon>Bacteria</taxon>
        <taxon>Pseudomonadati</taxon>
        <taxon>Pseudomonadota</taxon>
        <taxon>Gammaproteobacteria</taxon>
        <taxon>Pseudomonadales</taxon>
        <taxon>Marinobacteraceae</taxon>
        <taxon>Marinobacter</taxon>
    </lineage>
</organism>
<dbReference type="Pfam" id="PF12833">
    <property type="entry name" value="HTH_18"/>
    <property type="match status" value="1"/>
</dbReference>
<dbReference type="Proteomes" id="UP000265903">
    <property type="component" value="Unassembled WGS sequence"/>
</dbReference>
<dbReference type="EMBL" id="QMDL01000002">
    <property type="protein sequence ID" value="RMJ04479.1"/>
    <property type="molecule type" value="Genomic_DNA"/>
</dbReference>
<evidence type="ECO:0000256" key="1">
    <source>
        <dbReference type="ARBA" id="ARBA00023015"/>
    </source>
</evidence>
<dbReference type="InterPro" id="IPR032687">
    <property type="entry name" value="AraC-type_N"/>
</dbReference>
<keyword evidence="1" id="KW-0805">Transcription regulation</keyword>
<dbReference type="PANTHER" id="PTHR47894">
    <property type="entry name" value="HTH-TYPE TRANSCRIPTIONAL REGULATOR GADX"/>
    <property type="match status" value="1"/>
</dbReference>
<dbReference type="GO" id="GO:0000976">
    <property type="term" value="F:transcription cis-regulatory region binding"/>
    <property type="evidence" value="ECO:0007669"/>
    <property type="project" value="TreeGrafter"/>
</dbReference>
<reference evidence="5 6" key="1">
    <citation type="submission" date="2018-08" db="EMBL/GenBank/DDBJ databases">
        <title>Whole Genome Sequence of the Moderate Halophilic Marine Bacterium Marinobacter litoralis Sw-45.</title>
        <authorList>
            <person name="Musa H."/>
        </authorList>
    </citation>
    <scope>NUCLEOTIDE SEQUENCE [LARGE SCALE GENOMIC DNA]</scope>
    <source>
        <strain evidence="5 6">Sw-45</strain>
    </source>
</reference>
<dbReference type="Pfam" id="PF12625">
    <property type="entry name" value="Arabinose_bd"/>
    <property type="match status" value="1"/>
</dbReference>
<evidence type="ECO:0000313" key="5">
    <source>
        <dbReference type="EMBL" id="RMJ04479.1"/>
    </source>
</evidence>
<feature type="domain" description="HTH araC/xylS-type" evidence="4">
    <location>
        <begin position="279"/>
        <end position="377"/>
    </location>
</feature>
<evidence type="ECO:0000259" key="4">
    <source>
        <dbReference type="PROSITE" id="PS01124"/>
    </source>
</evidence>
<dbReference type="GO" id="GO:0003700">
    <property type="term" value="F:DNA-binding transcription factor activity"/>
    <property type="evidence" value="ECO:0007669"/>
    <property type="project" value="InterPro"/>
</dbReference>
<keyword evidence="3" id="KW-0804">Transcription</keyword>
<dbReference type="SUPFAM" id="SSF46689">
    <property type="entry name" value="Homeodomain-like"/>
    <property type="match status" value="1"/>
</dbReference>
<proteinExistence type="predicted"/>
<keyword evidence="2" id="KW-0238">DNA-binding</keyword>
<accession>A0A3M2RH29</accession>
<evidence type="ECO:0000256" key="2">
    <source>
        <dbReference type="ARBA" id="ARBA00023125"/>
    </source>
</evidence>
<keyword evidence="6" id="KW-1185">Reference proteome</keyword>
<gene>
    <name evidence="5" type="primary">virS_5</name>
    <name evidence="5" type="ORF">DOQ08_01802</name>
</gene>
<dbReference type="AlphaFoldDB" id="A0A3M2RH29"/>
<name>A0A3M2RH29_9GAMM</name>
<dbReference type="Gene3D" id="1.10.10.60">
    <property type="entry name" value="Homeodomain-like"/>
    <property type="match status" value="1"/>
</dbReference>